<comment type="caution">
    <text evidence="2">The sequence shown here is derived from an EMBL/GenBank/DDBJ whole genome shotgun (WGS) entry which is preliminary data.</text>
</comment>
<dbReference type="EMBL" id="JANVFT010000109">
    <property type="protein sequence ID" value="KAJ4467303.1"/>
    <property type="molecule type" value="Genomic_DNA"/>
</dbReference>
<proteinExistence type="predicted"/>
<keyword evidence="3" id="KW-1185">Reference proteome</keyword>
<name>A0ABQ8V5U3_9AGAR</name>
<organism evidence="2 3">
    <name type="scientific">Lentinula lateritia</name>
    <dbReference type="NCBI Taxonomy" id="40482"/>
    <lineage>
        <taxon>Eukaryota</taxon>
        <taxon>Fungi</taxon>
        <taxon>Dikarya</taxon>
        <taxon>Basidiomycota</taxon>
        <taxon>Agaricomycotina</taxon>
        <taxon>Agaricomycetes</taxon>
        <taxon>Agaricomycetidae</taxon>
        <taxon>Agaricales</taxon>
        <taxon>Marasmiineae</taxon>
        <taxon>Omphalotaceae</taxon>
        <taxon>Lentinula</taxon>
    </lineage>
</organism>
<evidence type="ECO:0000313" key="2">
    <source>
        <dbReference type="EMBL" id="KAJ4467303.1"/>
    </source>
</evidence>
<evidence type="ECO:0000256" key="1">
    <source>
        <dbReference type="SAM" id="SignalP"/>
    </source>
</evidence>
<reference evidence="2" key="1">
    <citation type="submission" date="2022-08" db="EMBL/GenBank/DDBJ databases">
        <title>A Global Phylogenomic Analysis of the Shiitake Genus Lentinula.</title>
        <authorList>
            <consortium name="DOE Joint Genome Institute"/>
            <person name="Sierra-Patev S."/>
            <person name="Min B."/>
            <person name="Naranjo-Ortiz M."/>
            <person name="Looney B."/>
            <person name="Konkel Z."/>
            <person name="Slot J.C."/>
            <person name="Sakamoto Y."/>
            <person name="Steenwyk J.L."/>
            <person name="Rokas A."/>
            <person name="Carro J."/>
            <person name="Camarero S."/>
            <person name="Ferreira P."/>
            <person name="Molpeceres G."/>
            <person name="Ruiz-Duenas F.J."/>
            <person name="Serrano A."/>
            <person name="Henrissat B."/>
            <person name="Drula E."/>
            <person name="Hughes K.W."/>
            <person name="Mata J.L."/>
            <person name="Ishikawa N.K."/>
            <person name="Vargas-Isla R."/>
            <person name="Ushijima S."/>
            <person name="Smith C.A."/>
            <person name="Ahrendt S."/>
            <person name="Andreopoulos W."/>
            <person name="He G."/>
            <person name="Labutti K."/>
            <person name="Lipzen A."/>
            <person name="Ng V."/>
            <person name="Riley R."/>
            <person name="Sandor L."/>
            <person name="Barry K."/>
            <person name="Martinez A.T."/>
            <person name="Xiao Y."/>
            <person name="Gibbons J.G."/>
            <person name="Terashima K."/>
            <person name="Grigoriev I.V."/>
            <person name="Hibbett D.S."/>
        </authorList>
    </citation>
    <scope>NUCLEOTIDE SEQUENCE</scope>
    <source>
        <strain evidence="2">RHP3577 ss4</strain>
    </source>
</reference>
<keyword evidence="1" id="KW-0732">Signal</keyword>
<dbReference type="Proteomes" id="UP001150217">
    <property type="component" value="Unassembled WGS sequence"/>
</dbReference>
<evidence type="ECO:0000313" key="3">
    <source>
        <dbReference type="Proteomes" id="UP001150217"/>
    </source>
</evidence>
<feature type="chain" id="PRO_5045789132" description="Secreted protein" evidence="1">
    <location>
        <begin position="20"/>
        <end position="72"/>
    </location>
</feature>
<accession>A0ABQ8V5U3</accession>
<evidence type="ECO:0008006" key="4">
    <source>
        <dbReference type="Google" id="ProtNLM"/>
    </source>
</evidence>
<protein>
    <recommendedName>
        <fullName evidence="4">Secreted protein</fullName>
    </recommendedName>
</protein>
<feature type="signal peptide" evidence="1">
    <location>
        <begin position="1"/>
        <end position="19"/>
    </location>
</feature>
<sequence>MAFSFAQLTSSMFLCTLDAAPISVGGNIRLCGKYWEMYHSEKTRRKKAFSLIIYFVESITKVPIHVRTIHIS</sequence>
<gene>
    <name evidence="2" type="ORF">C8R41DRAFT_855874</name>
</gene>